<evidence type="ECO:0000313" key="3">
    <source>
        <dbReference type="Proteomes" id="UP001500866"/>
    </source>
</evidence>
<dbReference type="CDD" id="cd06259">
    <property type="entry name" value="YdcF-like"/>
    <property type="match status" value="1"/>
</dbReference>
<dbReference type="Proteomes" id="UP001500866">
    <property type="component" value="Unassembled WGS sequence"/>
</dbReference>
<dbReference type="InterPro" id="IPR051599">
    <property type="entry name" value="Cell_Envelope_Assoc"/>
</dbReference>
<comment type="caution">
    <text evidence="2">The sequence shown here is derived from an EMBL/GenBank/DDBJ whole genome shotgun (WGS) entry which is preliminary data.</text>
</comment>
<proteinExistence type="predicted"/>
<dbReference type="InterPro" id="IPR003848">
    <property type="entry name" value="DUF218"/>
</dbReference>
<organism evidence="2 3">
    <name type="scientific">Virgibacillus siamensis</name>
    <dbReference type="NCBI Taxonomy" id="480071"/>
    <lineage>
        <taxon>Bacteria</taxon>
        <taxon>Bacillati</taxon>
        <taxon>Bacillota</taxon>
        <taxon>Bacilli</taxon>
        <taxon>Bacillales</taxon>
        <taxon>Bacillaceae</taxon>
        <taxon>Virgibacillus</taxon>
    </lineage>
</organism>
<dbReference type="EMBL" id="BAAADS010000025">
    <property type="protein sequence ID" value="GAA0614240.1"/>
    <property type="molecule type" value="Genomic_DNA"/>
</dbReference>
<dbReference type="RefSeq" id="WP_343815980.1">
    <property type="nucleotide sequence ID" value="NZ_BAAADS010000025.1"/>
</dbReference>
<evidence type="ECO:0000313" key="2">
    <source>
        <dbReference type="EMBL" id="GAA0614240.1"/>
    </source>
</evidence>
<protein>
    <recommendedName>
        <fullName evidence="1">DUF218 domain-containing protein</fullName>
    </recommendedName>
</protein>
<gene>
    <name evidence="2" type="ORF">GCM10009001_34390</name>
</gene>
<sequence length="118" mass="13017">MWISDLNITELTDDRMRDLLFGGMKDDGKSGDCIFVAGSSKATTYRLPAAVDLYRAGRAGKILFSGGVKWEADEFSEALMIRDEALRLGVPKKDILIEDDSMHTKENVRAPITCGGFI</sequence>
<evidence type="ECO:0000259" key="1">
    <source>
        <dbReference type="Pfam" id="PF02698"/>
    </source>
</evidence>
<keyword evidence="3" id="KW-1185">Reference proteome</keyword>
<dbReference type="PANTHER" id="PTHR30336">
    <property type="entry name" value="INNER MEMBRANE PROTEIN, PROBABLE PERMEASE"/>
    <property type="match status" value="1"/>
</dbReference>
<dbReference type="InterPro" id="IPR014729">
    <property type="entry name" value="Rossmann-like_a/b/a_fold"/>
</dbReference>
<name>A0ABN1GLX5_9BACI</name>
<dbReference type="Gene3D" id="3.40.50.620">
    <property type="entry name" value="HUPs"/>
    <property type="match status" value="1"/>
</dbReference>
<dbReference type="Pfam" id="PF02698">
    <property type="entry name" value="DUF218"/>
    <property type="match status" value="1"/>
</dbReference>
<feature type="domain" description="DUF218" evidence="1">
    <location>
        <begin position="32"/>
        <end position="109"/>
    </location>
</feature>
<dbReference type="PANTHER" id="PTHR30336:SF20">
    <property type="entry name" value="DUF218 DOMAIN-CONTAINING PROTEIN"/>
    <property type="match status" value="1"/>
</dbReference>
<accession>A0ABN1GLX5</accession>
<reference evidence="2 3" key="1">
    <citation type="journal article" date="2019" name="Int. J. Syst. Evol. Microbiol.">
        <title>The Global Catalogue of Microorganisms (GCM) 10K type strain sequencing project: providing services to taxonomists for standard genome sequencing and annotation.</title>
        <authorList>
            <consortium name="The Broad Institute Genomics Platform"/>
            <consortium name="The Broad Institute Genome Sequencing Center for Infectious Disease"/>
            <person name="Wu L."/>
            <person name="Ma J."/>
        </authorList>
    </citation>
    <scope>NUCLEOTIDE SEQUENCE [LARGE SCALE GENOMIC DNA]</scope>
    <source>
        <strain evidence="2 3">JCM 15395</strain>
    </source>
</reference>